<evidence type="ECO:0000256" key="5">
    <source>
        <dbReference type="ARBA" id="ARBA00022793"/>
    </source>
</evidence>
<dbReference type="GO" id="GO:0006782">
    <property type="term" value="P:protoporphyrinogen IX biosynthetic process"/>
    <property type="evidence" value="ECO:0007669"/>
    <property type="project" value="UniProtKB-UniRule"/>
</dbReference>
<proteinExistence type="inferred from homology"/>
<dbReference type="Gene3D" id="3.20.20.210">
    <property type="match status" value="1"/>
</dbReference>
<evidence type="ECO:0000256" key="3">
    <source>
        <dbReference type="ARBA" id="ARBA00012288"/>
    </source>
</evidence>
<name>A0A516RF32_STRST</name>
<feature type="binding site" evidence="8">
    <location>
        <begin position="38"/>
        <end position="42"/>
    </location>
    <ligand>
        <name>substrate</name>
    </ligand>
</feature>
<reference evidence="13 14" key="1">
    <citation type="journal article" date="2019" name="J. Ind. Microbiol. Biotechnol.">
        <title>The complete genomic sequence of Streptomyces spectabilis NRRL-2792 and identification of secondary metabolite biosynthetic gene clusters.</title>
        <authorList>
            <person name="Sinha A."/>
            <person name="Phillips-Salemka S."/>
            <person name="Niraula T.A."/>
            <person name="Short K.A."/>
            <person name="Niraula N.P."/>
        </authorList>
    </citation>
    <scope>NUCLEOTIDE SEQUENCE [LARGE SCALE GENOMIC DNA]</scope>
    <source>
        <strain evidence="13 14">NRRL 2792</strain>
    </source>
</reference>
<dbReference type="PROSITE" id="PS00906">
    <property type="entry name" value="UROD_1"/>
    <property type="match status" value="1"/>
</dbReference>
<protein>
    <recommendedName>
        <fullName evidence="3 8">Uroporphyrinogen decarboxylase</fullName>
        <shortName evidence="8">UPD</shortName>
        <shortName evidence="8">URO-D</shortName>
        <ecNumber evidence="3 8">4.1.1.37</ecNumber>
    </recommendedName>
</protein>
<keyword evidence="6 8" id="KW-0456">Lyase</keyword>
<evidence type="ECO:0000313" key="13">
    <source>
        <dbReference type="EMBL" id="QDQ14255.1"/>
    </source>
</evidence>
<dbReference type="EMBL" id="CP040916">
    <property type="protein sequence ID" value="QDQ14255.1"/>
    <property type="molecule type" value="Genomic_DNA"/>
</dbReference>
<feature type="binding site" evidence="8">
    <location>
        <position position="217"/>
    </location>
    <ligand>
        <name>substrate</name>
    </ligand>
</feature>
<feature type="domain" description="Uroporphyrinogen decarboxylase (URO-D)" evidence="12">
    <location>
        <begin position="150"/>
        <end position="166"/>
    </location>
</feature>
<comment type="subunit">
    <text evidence="8">Homodimer.</text>
</comment>
<feature type="site" description="Transition state stabilizer" evidence="8">
    <location>
        <position position="87"/>
    </location>
</feature>
<feature type="binding site" evidence="8">
    <location>
        <position position="87"/>
    </location>
    <ligand>
        <name>substrate</name>
    </ligand>
</feature>
<organism evidence="13 14">
    <name type="scientific">Streptomyces spectabilis</name>
    <dbReference type="NCBI Taxonomy" id="68270"/>
    <lineage>
        <taxon>Bacteria</taxon>
        <taxon>Bacillati</taxon>
        <taxon>Actinomycetota</taxon>
        <taxon>Actinomycetes</taxon>
        <taxon>Kitasatosporales</taxon>
        <taxon>Streptomycetaceae</taxon>
        <taxon>Streptomyces</taxon>
    </lineage>
</organism>
<dbReference type="NCBIfam" id="TIGR01464">
    <property type="entry name" value="hemE"/>
    <property type="match status" value="1"/>
</dbReference>
<feature type="domain" description="Uroporphyrinogen decarboxylase (URO-D)" evidence="11">
    <location>
        <begin position="33"/>
        <end position="42"/>
    </location>
</feature>
<gene>
    <name evidence="8 13" type="primary">hemE</name>
    <name evidence="13" type="ORF">FH965_29830</name>
</gene>
<dbReference type="InterPro" id="IPR000257">
    <property type="entry name" value="Uroporphyrinogen_deCOase"/>
</dbReference>
<evidence type="ECO:0000256" key="2">
    <source>
        <dbReference type="ARBA" id="ARBA00009935"/>
    </source>
</evidence>
<dbReference type="EC" id="4.1.1.37" evidence="3 8"/>
<evidence type="ECO:0000256" key="9">
    <source>
        <dbReference type="RuleBase" id="RU000554"/>
    </source>
</evidence>
<keyword evidence="5 8" id="KW-0210">Decarboxylase</keyword>
<dbReference type="AlphaFoldDB" id="A0A516RF32"/>
<accession>A0A516RF32</accession>
<evidence type="ECO:0000256" key="4">
    <source>
        <dbReference type="ARBA" id="ARBA00022490"/>
    </source>
</evidence>
<dbReference type="SUPFAM" id="SSF51726">
    <property type="entry name" value="UROD/MetE-like"/>
    <property type="match status" value="1"/>
</dbReference>
<evidence type="ECO:0000256" key="10">
    <source>
        <dbReference type="RuleBase" id="RU004169"/>
    </source>
</evidence>
<dbReference type="RefSeq" id="WP_144321468.1">
    <property type="nucleotide sequence ID" value="NZ_CP040916.1"/>
</dbReference>
<evidence type="ECO:0000313" key="14">
    <source>
        <dbReference type="Proteomes" id="UP000316806"/>
    </source>
</evidence>
<dbReference type="UniPathway" id="UPA00251">
    <property type="reaction ID" value="UER00321"/>
</dbReference>
<evidence type="ECO:0000256" key="6">
    <source>
        <dbReference type="ARBA" id="ARBA00023239"/>
    </source>
</evidence>
<comment type="subcellular location">
    <subcellularLocation>
        <location evidence="8">Cytoplasm</location>
    </subcellularLocation>
</comment>
<dbReference type="InterPro" id="IPR038071">
    <property type="entry name" value="UROD/MetE-like_sf"/>
</dbReference>
<evidence type="ECO:0000259" key="12">
    <source>
        <dbReference type="PROSITE" id="PS00907"/>
    </source>
</evidence>
<comment type="function">
    <text evidence="8">Catalyzes the decarboxylation of four acetate groups of uroporphyrinogen-III to yield coproporphyrinogen-III.</text>
</comment>
<dbReference type="PANTHER" id="PTHR21091">
    <property type="entry name" value="METHYLTETRAHYDROFOLATE:HOMOCYSTEINE METHYLTRANSFERASE RELATED"/>
    <property type="match status" value="1"/>
</dbReference>
<keyword evidence="7 8" id="KW-0627">Porphyrin biosynthesis</keyword>
<feature type="binding site" evidence="8">
    <location>
        <position position="162"/>
    </location>
    <ligand>
        <name>substrate</name>
    </ligand>
</feature>
<comment type="catalytic activity">
    <reaction evidence="8 9">
        <text>uroporphyrinogen III + 4 H(+) = coproporphyrinogen III + 4 CO2</text>
        <dbReference type="Rhea" id="RHEA:19865"/>
        <dbReference type="ChEBI" id="CHEBI:15378"/>
        <dbReference type="ChEBI" id="CHEBI:16526"/>
        <dbReference type="ChEBI" id="CHEBI:57308"/>
        <dbReference type="ChEBI" id="CHEBI:57309"/>
        <dbReference type="EC" id="4.1.1.37"/>
    </reaction>
</comment>
<dbReference type="FunFam" id="3.20.20.210:FF:000005">
    <property type="entry name" value="Uroporphyrinogen decarboxylase"/>
    <property type="match status" value="1"/>
</dbReference>
<dbReference type="GO" id="GO:0005829">
    <property type="term" value="C:cytosol"/>
    <property type="evidence" value="ECO:0007669"/>
    <property type="project" value="TreeGrafter"/>
</dbReference>
<dbReference type="InterPro" id="IPR006361">
    <property type="entry name" value="Uroporphyrinogen_deCO2ase_HemE"/>
</dbReference>
<sequence>MTVNDEATGQQPAATYDSAFLKACRREAVPHTPVWFMRQAGRSLPEYRKVREGTAMLESCMRPDLVTEITLQPVRRHGVDAAIYFSDIVVPLKAIGVDLDIKPGVGPVVERPIRSRADLAQLRDLTPDDVSYVTEAIGMLTGELGGTPLIGFAGAPFTLASYLVEGGPSRNHEHTKALMYGDPQLWADLLDRLAEITSAFLKVQIEAGASAVQLFDSWVGALAPADYRRSVMPASQKVFDAVASYGVPRIHFGVGTGELLGLLGEAGADVVGVDWRVPLDEAVRRVGPGKALQGNLDPAVLFAPREAVEAKTDEVLAAAAGLEGHVFNLGHGVLPTTDPDALTRLVEYVHTRTAA</sequence>
<comment type="similarity">
    <text evidence="2 8 10">Belongs to the uroporphyrinogen decarboxylase family.</text>
</comment>
<keyword evidence="4 8" id="KW-0963">Cytoplasm</keyword>
<evidence type="ECO:0000256" key="1">
    <source>
        <dbReference type="ARBA" id="ARBA00004804"/>
    </source>
</evidence>
<evidence type="ECO:0000256" key="7">
    <source>
        <dbReference type="ARBA" id="ARBA00023244"/>
    </source>
</evidence>
<evidence type="ECO:0000256" key="8">
    <source>
        <dbReference type="HAMAP-Rule" id="MF_00218"/>
    </source>
</evidence>
<comment type="pathway">
    <text evidence="1 8 9">Porphyrin-containing compound metabolism; protoporphyrin-IX biosynthesis; coproporphyrinogen-III from 5-aminolevulinate: step 4/4.</text>
</comment>
<dbReference type="HAMAP" id="MF_00218">
    <property type="entry name" value="URO_D"/>
    <property type="match status" value="1"/>
</dbReference>
<feature type="binding site" evidence="8">
    <location>
        <position position="331"/>
    </location>
    <ligand>
        <name>substrate</name>
    </ligand>
</feature>
<comment type="caution">
    <text evidence="8">Lacks conserved residue(s) required for the propagation of feature annotation.</text>
</comment>
<dbReference type="CDD" id="cd00717">
    <property type="entry name" value="URO-D"/>
    <property type="match status" value="1"/>
</dbReference>
<dbReference type="Pfam" id="PF01208">
    <property type="entry name" value="URO-D"/>
    <property type="match status" value="1"/>
</dbReference>
<dbReference type="PROSITE" id="PS00907">
    <property type="entry name" value="UROD_2"/>
    <property type="match status" value="1"/>
</dbReference>
<dbReference type="GO" id="GO:0004853">
    <property type="term" value="F:uroporphyrinogen decarboxylase activity"/>
    <property type="evidence" value="ECO:0007669"/>
    <property type="project" value="UniProtKB-UniRule"/>
</dbReference>
<dbReference type="Proteomes" id="UP000316806">
    <property type="component" value="Chromosome"/>
</dbReference>
<evidence type="ECO:0000259" key="11">
    <source>
        <dbReference type="PROSITE" id="PS00906"/>
    </source>
</evidence>
<dbReference type="PANTHER" id="PTHR21091:SF169">
    <property type="entry name" value="UROPORPHYRINOGEN DECARBOXYLASE"/>
    <property type="match status" value="1"/>
</dbReference>